<gene>
    <name evidence="17" type="primary">UMPS</name>
    <name evidence="17" type="ORF">GWK47_032551</name>
</gene>
<sequence>MSEDRLEQCVLDLHRIGVVKFGSFTLKSGMQSPVYFDLRTIVSHPKILETVAELLWAARPDTRHDLVCGVAYTGLPIATVMSLKQNLPMLIRRKETKSYGTKKLVEGEYREGQRCLVVEDVIVSGGSVYETVETLVQLGLEVKDAVVFLDRQHGGAANLTALGINVVSVLDMTKLMSILVKHDRITPETDALVREFVATHNTTTIATKTSDKPASDQKHLTFESRLAAAAAQPVAHALLALMASKKTNLCVAADVTTSRELLSLADQVGPHICLLKTHVDILEDFTPDTVDKLKTLAEKHNFLLFEDRKFGDIGSTVARQYGGGLYATAEWAHLVTAHGLPGDGVIKGLMSAAGGRLRGCILVAQMSSEGALTSQGYAEGCIRMAASHRSFVAGFVSQSRVTSDPGFILMTPGVQINKTGDDLGQQASYVSPRAAVLERGADVIIVGRGVTKAEDPAAAAQTYKEEAYAAYTERITQT</sequence>
<dbReference type="FunFam" id="3.20.20.70:FF:000114">
    <property type="entry name" value="Decarboxylase,orotidine phosphate"/>
    <property type="match status" value="1"/>
</dbReference>
<feature type="binding site" evidence="15">
    <location>
        <position position="276"/>
    </location>
    <ligand>
        <name>substrate</name>
    </ligand>
</feature>
<dbReference type="NCBIfam" id="NF010382">
    <property type="entry name" value="PRK13809.1"/>
    <property type="match status" value="1"/>
</dbReference>
<evidence type="ECO:0000256" key="4">
    <source>
        <dbReference type="ARBA" id="ARBA00009769"/>
    </source>
</evidence>
<dbReference type="PROSITE" id="PS00156">
    <property type="entry name" value="OMPDECASE"/>
    <property type="match status" value="1"/>
</dbReference>
<feature type="active site" description="For OMPdecase activity" evidence="14">
    <location>
        <position position="312"/>
    </location>
</feature>
<evidence type="ECO:0000259" key="16">
    <source>
        <dbReference type="SMART" id="SM00934"/>
    </source>
</evidence>
<evidence type="ECO:0000256" key="5">
    <source>
        <dbReference type="ARBA" id="ARBA00011971"/>
    </source>
</evidence>
<dbReference type="SMART" id="SM00934">
    <property type="entry name" value="OMPdecase"/>
    <property type="match status" value="1"/>
</dbReference>
<dbReference type="NCBIfam" id="TIGR00336">
    <property type="entry name" value="pyrE"/>
    <property type="match status" value="1"/>
</dbReference>
<name>A0A8J5D0P4_CHIOP</name>
<dbReference type="FunFam" id="3.40.50.2020:FF:000025">
    <property type="entry name" value="Uridine monophosphate synthetase"/>
    <property type="match status" value="1"/>
</dbReference>
<evidence type="ECO:0000256" key="15">
    <source>
        <dbReference type="PIRSR" id="PIRSR614732-2"/>
    </source>
</evidence>
<evidence type="ECO:0000256" key="11">
    <source>
        <dbReference type="ARBA" id="ARBA00022975"/>
    </source>
</evidence>
<feature type="binding site" evidence="15">
    <location>
        <position position="425"/>
    </location>
    <ligand>
        <name>substrate</name>
    </ligand>
</feature>
<dbReference type="Pfam" id="PF00156">
    <property type="entry name" value="Pribosyltran"/>
    <property type="match status" value="1"/>
</dbReference>
<evidence type="ECO:0000313" key="18">
    <source>
        <dbReference type="Proteomes" id="UP000770661"/>
    </source>
</evidence>
<comment type="similarity">
    <text evidence="3">In the N-terminal section; belongs to the purine/pyrimidine phosphoribosyltransferase family.</text>
</comment>
<evidence type="ECO:0000256" key="12">
    <source>
        <dbReference type="ARBA" id="ARBA00023239"/>
    </source>
</evidence>
<comment type="pathway">
    <text evidence="2">Pyrimidine metabolism; UMP biosynthesis via de novo pathway; UMP from orotate: step 1/2.</text>
</comment>
<dbReference type="InterPro" id="IPR014732">
    <property type="entry name" value="OMPdecase"/>
</dbReference>
<dbReference type="InterPro" id="IPR013785">
    <property type="entry name" value="Aldolase_TIM"/>
</dbReference>
<keyword evidence="12" id="KW-0456">Lyase</keyword>
<dbReference type="InterPro" id="IPR011060">
    <property type="entry name" value="RibuloseP-bd_barrel"/>
</dbReference>
<evidence type="ECO:0000256" key="3">
    <source>
        <dbReference type="ARBA" id="ARBA00006221"/>
    </source>
</evidence>
<dbReference type="CDD" id="cd06223">
    <property type="entry name" value="PRTases_typeI"/>
    <property type="match status" value="1"/>
</dbReference>
<keyword evidence="11" id="KW-0665">Pyrimidine biosynthesis</keyword>
<dbReference type="NCBIfam" id="TIGR01740">
    <property type="entry name" value="pyrF"/>
    <property type="match status" value="1"/>
</dbReference>
<dbReference type="PANTHER" id="PTHR19278">
    <property type="entry name" value="OROTATE PHOSPHORIBOSYLTRANSFERASE"/>
    <property type="match status" value="1"/>
</dbReference>
<dbReference type="EC" id="4.1.1.23" evidence="6"/>
<dbReference type="HAMAP" id="MF_01208">
    <property type="entry name" value="PyrE"/>
    <property type="match status" value="1"/>
</dbReference>
<dbReference type="UniPathway" id="UPA00070">
    <property type="reaction ID" value="UER00119"/>
</dbReference>
<reference evidence="17" key="1">
    <citation type="submission" date="2020-07" db="EMBL/GenBank/DDBJ databases">
        <title>The High-quality genome of the commercially important snow crab, Chionoecetes opilio.</title>
        <authorList>
            <person name="Jeong J.-H."/>
            <person name="Ryu S."/>
        </authorList>
    </citation>
    <scope>NUCLEOTIDE SEQUENCE</scope>
    <source>
        <strain evidence="17">MADBK_172401_WGS</strain>
        <tissue evidence="17">Digestive gland</tissue>
    </source>
</reference>
<dbReference type="GO" id="GO:0006207">
    <property type="term" value="P:'de novo' pyrimidine nucleobase biosynthetic process"/>
    <property type="evidence" value="ECO:0007669"/>
    <property type="project" value="InterPro"/>
</dbReference>
<evidence type="ECO:0000256" key="1">
    <source>
        <dbReference type="ARBA" id="ARBA00004861"/>
    </source>
</evidence>
<dbReference type="InterPro" id="IPR023031">
    <property type="entry name" value="OPRT"/>
</dbReference>
<evidence type="ECO:0000313" key="17">
    <source>
        <dbReference type="EMBL" id="KAG0728404.1"/>
    </source>
</evidence>
<comment type="caution">
    <text evidence="17">The sequence shown here is derived from an EMBL/GenBank/DDBJ whole genome shotgun (WGS) entry which is preliminary data.</text>
</comment>
<keyword evidence="18" id="KW-1185">Reference proteome</keyword>
<dbReference type="Gene3D" id="3.20.20.70">
    <property type="entry name" value="Aldolase class I"/>
    <property type="match status" value="1"/>
</dbReference>
<dbReference type="SUPFAM" id="SSF51366">
    <property type="entry name" value="Ribulose-phoshate binding barrel"/>
    <property type="match status" value="1"/>
</dbReference>
<feature type="binding site" evidence="15">
    <location>
        <position position="448"/>
    </location>
    <ligand>
        <name>substrate</name>
    </ligand>
</feature>
<dbReference type="GO" id="GO:0044205">
    <property type="term" value="P:'de novo' UMP biosynthetic process"/>
    <property type="evidence" value="ECO:0007669"/>
    <property type="project" value="UniProtKB-UniPathway"/>
</dbReference>
<dbReference type="CDD" id="cd04725">
    <property type="entry name" value="OMP_decarboxylase_like"/>
    <property type="match status" value="1"/>
</dbReference>
<feature type="active site" description="For OMPdecase activity" evidence="14">
    <location>
        <position position="309"/>
    </location>
</feature>
<feature type="binding site" evidence="15">
    <location>
        <position position="447"/>
    </location>
    <ligand>
        <name>substrate</name>
    </ligand>
</feature>
<evidence type="ECO:0000256" key="6">
    <source>
        <dbReference type="ARBA" id="ARBA00012321"/>
    </source>
</evidence>
<dbReference type="Proteomes" id="UP000770661">
    <property type="component" value="Unassembled WGS sequence"/>
</dbReference>
<feature type="active site" description="For OMPdecase activity" evidence="14">
    <location>
        <position position="307"/>
    </location>
</feature>
<keyword evidence="10" id="KW-0210">Decarboxylase</keyword>
<keyword evidence="8" id="KW-0328">Glycosyltransferase</keyword>
<dbReference type="EMBL" id="JACEEZ010002264">
    <property type="protein sequence ID" value="KAG0728404.1"/>
    <property type="molecule type" value="Genomic_DNA"/>
</dbReference>
<proteinExistence type="inferred from homology"/>
<evidence type="ECO:0000256" key="2">
    <source>
        <dbReference type="ARBA" id="ARBA00004889"/>
    </source>
</evidence>
<evidence type="ECO:0000256" key="9">
    <source>
        <dbReference type="ARBA" id="ARBA00022679"/>
    </source>
</evidence>
<dbReference type="InterPro" id="IPR029057">
    <property type="entry name" value="PRTase-like"/>
</dbReference>
<evidence type="ECO:0000256" key="13">
    <source>
        <dbReference type="ARBA" id="ARBA00023268"/>
    </source>
</evidence>
<evidence type="ECO:0000256" key="10">
    <source>
        <dbReference type="ARBA" id="ARBA00022793"/>
    </source>
</evidence>
<comment type="similarity">
    <text evidence="4">In the C-terminal section; belongs to the OMP decarboxylase family.</text>
</comment>
<dbReference type="InterPro" id="IPR018089">
    <property type="entry name" value="OMPdecase_AS"/>
</dbReference>
<feature type="binding site" evidence="15">
    <location>
        <position position="367"/>
    </location>
    <ligand>
        <name>substrate</name>
    </ligand>
</feature>
<evidence type="ECO:0000256" key="8">
    <source>
        <dbReference type="ARBA" id="ARBA00022676"/>
    </source>
</evidence>
<dbReference type="Gene3D" id="3.40.50.2020">
    <property type="match status" value="1"/>
</dbReference>
<dbReference type="EC" id="2.4.2.10" evidence="5"/>
<evidence type="ECO:0000256" key="14">
    <source>
        <dbReference type="PIRSR" id="PIRSR614732-1"/>
    </source>
</evidence>
<dbReference type="SUPFAM" id="SSF53271">
    <property type="entry name" value="PRTase-like"/>
    <property type="match status" value="1"/>
</dbReference>
<organism evidence="17 18">
    <name type="scientific">Chionoecetes opilio</name>
    <name type="common">Atlantic snow crab</name>
    <name type="synonym">Cancer opilio</name>
    <dbReference type="NCBI Taxonomy" id="41210"/>
    <lineage>
        <taxon>Eukaryota</taxon>
        <taxon>Metazoa</taxon>
        <taxon>Ecdysozoa</taxon>
        <taxon>Arthropoda</taxon>
        <taxon>Crustacea</taxon>
        <taxon>Multicrustacea</taxon>
        <taxon>Malacostraca</taxon>
        <taxon>Eumalacostraca</taxon>
        <taxon>Eucarida</taxon>
        <taxon>Decapoda</taxon>
        <taxon>Pleocyemata</taxon>
        <taxon>Brachyura</taxon>
        <taxon>Eubrachyura</taxon>
        <taxon>Majoidea</taxon>
        <taxon>Majidae</taxon>
        <taxon>Chionoecetes</taxon>
    </lineage>
</organism>
<dbReference type="GO" id="GO:0004588">
    <property type="term" value="F:orotate phosphoribosyltransferase activity"/>
    <property type="evidence" value="ECO:0007669"/>
    <property type="project" value="UniProtKB-EC"/>
</dbReference>
<dbReference type="OrthoDB" id="10263753at2759"/>
<feature type="domain" description="Orotidine 5'-phosphate decarboxylase" evidence="16">
    <location>
        <begin position="248"/>
        <end position="463"/>
    </location>
</feature>
<evidence type="ECO:0000256" key="7">
    <source>
        <dbReference type="ARBA" id="ARBA00015047"/>
    </source>
</evidence>
<dbReference type="Pfam" id="PF00215">
    <property type="entry name" value="OMPdecase"/>
    <property type="match status" value="1"/>
</dbReference>
<keyword evidence="9" id="KW-0808">Transferase</keyword>
<dbReference type="PANTHER" id="PTHR19278:SF9">
    <property type="entry name" value="URIDINE 5'-MONOPHOSPHATE SYNTHASE"/>
    <property type="match status" value="1"/>
</dbReference>
<dbReference type="GO" id="GO:0004590">
    <property type="term" value="F:orotidine-5'-phosphate decarboxylase activity"/>
    <property type="evidence" value="ECO:0007669"/>
    <property type="project" value="UniProtKB-EC"/>
</dbReference>
<comment type="pathway">
    <text evidence="1">Pyrimidine metabolism; UMP biosynthesis via de novo pathway; UMP from orotate: step 2/2.</text>
</comment>
<dbReference type="AlphaFoldDB" id="A0A8J5D0P4"/>
<keyword evidence="13" id="KW-0511">Multifunctional enzyme</keyword>
<accession>A0A8J5D0P4</accession>
<feature type="binding site" evidence="15">
    <location>
        <position position="254"/>
    </location>
    <ligand>
        <name>substrate</name>
    </ligand>
</feature>
<dbReference type="InterPro" id="IPR004467">
    <property type="entry name" value="Or_phspho_trans_dom"/>
</dbReference>
<dbReference type="InterPro" id="IPR000836">
    <property type="entry name" value="PRTase_dom"/>
</dbReference>
<protein>
    <recommendedName>
        <fullName evidence="7">Uridine 5'-monophosphate synthase</fullName>
        <ecNumber evidence="5">2.4.2.10</ecNumber>
        <ecNumber evidence="6">4.1.1.23</ecNumber>
    </recommendedName>
</protein>
<dbReference type="InterPro" id="IPR001754">
    <property type="entry name" value="OMPdeCOase_dom"/>
</dbReference>